<protein>
    <recommendedName>
        <fullName evidence="3">DUF1653 domain-containing protein</fullName>
    </recommendedName>
</protein>
<evidence type="ECO:0008006" key="3">
    <source>
        <dbReference type="Google" id="ProtNLM"/>
    </source>
</evidence>
<dbReference type="Proteomes" id="UP000304914">
    <property type="component" value="Chromosome"/>
</dbReference>
<evidence type="ECO:0000313" key="1">
    <source>
        <dbReference type="EMBL" id="VTS14825.1"/>
    </source>
</evidence>
<evidence type="ECO:0000313" key="2">
    <source>
        <dbReference type="Proteomes" id="UP000304914"/>
    </source>
</evidence>
<organism evidence="1 2">
    <name type="scientific">Streptococcus pseudoporcinus</name>
    <dbReference type="NCBI Taxonomy" id="361101"/>
    <lineage>
        <taxon>Bacteria</taxon>
        <taxon>Bacillati</taxon>
        <taxon>Bacillota</taxon>
        <taxon>Bacilli</taxon>
        <taxon>Lactobacillales</taxon>
        <taxon>Streptococcaceae</taxon>
        <taxon>Streptococcus</taxon>
    </lineage>
</organism>
<name>A0A4U9XQ29_9STRE</name>
<proteinExistence type="predicted"/>
<dbReference type="EMBL" id="LR594035">
    <property type="protein sequence ID" value="VTS14825.1"/>
    <property type="molecule type" value="Genomic_DNA"/>
</dbReference>
<sequence length="58" mass="6873">MIGDLYKDNETGDIYHVWCHGKLDHDLKPVVIYQDLDDEVWVMPLAEFYDGRFEKVEA</sequence>
<gene>
    <name evidence="1" type="ORF">NCTC5385_00435</name>
</gene>
<accession>A0A4U9XQ29</accession>
<dbReference type="AlphaFoldDB" id="A0A4U9XQ29"/>
<reference evidence="1 2" key="1">
    <citation type="submission" date="2019-05" db="EMBL/GenBank/DDBJ databases">
        <authorList>
            <consortium name="Pathogen Informatics"/>
        </authorList>
    </citation>
    <scope>NUCLEOTIDE SEQUENCE [LARGE SCALE GENOMIC DNA]</scope>
    <source>
        <strain evidence="1 2">NCTC5385</strain>
    </source>
</reference>
<dbReference type="RefSeq" id="WP_138068058.1">
    <property type="nucleotide sequence ID" value="NZ_LR594035.1"/>
</dbReference>